<feature type="compositionally biased region" description="Polar residues" evidence="1">
    <location>
        <begin position="207"/>
        <end position="223"/>
    </location>
</feature>
<feature type="region of interest" description="Disordered" evidence="1">
    <location>
        <begin position="1"/>
        <end position="23"/>
    </location>
</feature>
<reference evidence="2 3" key="1">
    <citation type="journal article" date="2016" name="Genome Biol. Evol.">
        <title>Gene Family Evolution Reflects Adaptation to Soil Environmental Stressors in the Genome of the Collembolan Orchesella cincta.</title>
        <authorList>
            <person name="Faddeeva-Vakhrusheva A."/>
            <person name="Derks M.F."/>
            <person name="Anvar S.Y."/>
            <person name="Agamennone V."/>
            <person name="Suring W."/>
            <person name="Smit S."/>
            <person name="van Straalen N.M."/>
            <person name="Roelofs D."/>
        </authorList>
    </citation>
    <scope>NUCLEOTIDE SEQUENCE [LARGE SCALE GENOMIC DNA]</scope>
    <source>
        <tissue evidence="2">Mixed pool</tissue>
    </source>
</reference>
<dbReference type="EMBL" id="LJIJ01005765">
    <property type="protein sequence ID" value="ODM87254.1"/>
    <property type="molecule type" value="Genomic_DNA"/>
</dbReference>
<comment type="caution">
    <text evidence="2">The sequence shown here is derived from an EMBL/GenBank/DDBJ whole genome shotgun (WGS) entry which is preliminary data.</text>
</comment>
<evidence type="ECO:0000313" key="2">
    <source>
        <dbReference type="EMBL" id="ODM87254.1"/>
    </source>
</evidence>
<proteinExistence type="predicted"/>
<evidence type="ECO:0000313" key="3">
    <source>
        <dbReference type="Proteomes" id="UP000094527"/>
    </source>
</evidence>
<keyword evidence="3" id="KW-1185">Reference proteome</keyword>
<gene>
    <name evidence="2" type="ORF">Ocin01_19428</name>
</gene>
<protein>
    <submittedName>
        <fullName evidence="2">Uncharacterized protein</fullName>
    </submittedName>
</protein>
<feature type="region of interest" description="Disordered" evidence="1">
    <location>
        <begin position="207"/>
        <end position="227"/>
    </location>
</feature>
<dbReference type="AlphaFoldDB" id="A0A1D2M2T4"/>
<dbReference type="Proteomes" id="UP000094527">
    <property type="component" value="Unassembled WGS sequence"/>
</dbReference>
<name>A0A1D2M2T4_ORCCI</name>
<accession>A0A1D2M2T4</accession>
<organism evidence="2 3">
    <name type="scientific">Orchesella cincta</name>
    <name type="common">Springtail</name>
    <name type="synonym">Podura cincta</name>
    <dbReference type="NCBI Taxonomy" id="48709"/>
    <lineage>
        <taxon>Eukaryota</taxon>
        <taxon>Metazoa</taxon>
        <taxon>Ecdysozoa</taxon>
        <taxon>Arthropoda</taxon>
        <taxon>Hexapoda</taxon>
        <taxon>Collembola</taxon>
        <taxon>Entomobryomorpha</taxon>
        <taxon>Entomobryoidea</taxon>
        <taxon>Orchesellidae</taxon>
        <taxon>Orchesellinae</taxon>
        <taxon>Orchesella</taxon>
    </lineage>
</organism>
<sequence>MQTDAKTQVYKKESYANPSNNSQVETSLPVFFVSPKPLFPNASASDKESITIKDSQVQIAPFHAKGNEDLAQSAIKMETSNLAMNKSTTKRAKQLGEKHLNLNKSESAKSHTSAPVFISVPAVNVDNILLFPMLQQMIRGSTTKRAETTVRAPYYNSQPTFETRVKSNKTFQSTVEKHFNLNKSESAKSYTSTPVVISVPTKTRKSNTTWESRIQPTSSVSRDQTSKKPDIEMNIGTQETHAYPNHVNESHQIQSYSNFNNKTQATKLKLRQILTERLSTSLHPSRIRQTTPMK</sequence>
<evidence type="ECO:0000256" key="1">
    <source>
        <dbReference type="SAM" id="MobiDB-lite"/>
    </source>
</evidence>